<evidence type="ECO:0000256" key="8">
    <source>
        <dbReference type="ARBA" id="ARBA00023004"/>
    </source>
</evidence>
<gene>
    <name evidence="11" type="ORF">LIP_0375</name>
</gene>
<dbReference type="SUPFAM" id="SSF54862">
    <property type="entry name" value="4Fe-4S ferredoxins"/>
    <property type="match status" value="1"/>
</dbReference>
<evidence type="ECO:0000256" key="6">
    <source>
        <dbReference type="ARBA" id="ARBA00022737"/>
    </source>
</evidence>
<dbReference type="PROSITE" id="PS00198">
    <property type="entry name" value="4FE4S_FER_1"/>
    <property type="match status" value="1"/>
</dbReference>
<dbReference type="PROSITE" id="PS51379">
    <property type="entry name" value="4FE4S_FER_2"/>
    <property type="match status" value="2"/>
</dbReference>
<dbReference type="EMBL" id="AP014924">
    <property type="protein sequence ID" value="BAS26232.1"/>
    <property type="molecule type" value="Genomic_DNA"/>
</dbReference>
<dbReference type="NCBIfam" id="TIGR02951">
    <property type="entry name" value="DMSO_dmsB"/>
    <property type="match status" value="1"/>
</dbReference>
<dbReference type="InterPro" id="IPR017896">
    <property type="entry name" value="4Fe4S_Fe-S-bd"/>
</dbReference>
<comment type="cofactor">
    <cofactor evidence="1">
        <name>[4Fe-4S] cluster</name>
        <dbReference type="ChEBI" id="CHEBI:49883"/>
    </cofactor>
</comment>
<sequence length="182" mass="19909">MAQKGFYFNATVCIGCKTCQIACKDKNDNPVGVLFRQVHTFEGGRFPRPWIYFLSMACMHCENPPCVRNCPTGALTKRPDGLVVLDKDQCIGCRYCTWSCPYGAPQYIEAEGRVGKCDGCADLVDQGLNPACVDACVMRAIEFGDIDELRRKHGGTDRVKGLPDPALTRPAVTVTPKAEAAI</sequence>
<dbReference type="PANTHER" id="PTHR43177:SF5">
    <property type="entry name" value="ANAEROBIC DIMETHYL SULFOXIDE REDUCTASE CHAIN B-RELATED"/>
    <property type="match status" value="1"/>
</dbReference>
<feature type="domain" description="4Fe-4S ferredoxin-type" evidence="10">
    <location>
        <begin position="81"/>
        <end position="110"/>
    </location>
</feature>
<dbReference type="InterPro" id="IPR017900">
    <property type="entry name" value="4Fe4S_Fe_S_CS"/>
</dbReference>
<dbReference type="KEGG" id="lpil:LIP_0375"/>
<evidence type="ECO:0000256" key="9">
    <source>
        <dbReference type="ARBA" id="ARBA00023014"/>
    </source>
</evidence>
<keyword evidence="3" id="KW-0813">Transport</keyword>
<protein>
    <submittedName>
        <fullName evidence="11">4Fe-4S ferredoxin</fullName>
    </submittedName>
</protein>
<dbReference type="PATRIC" id="fig|1555112.3.peg.393"/>
<keyword evidence="6" id="KW-0677">Repeat</keyword>
<dbReference type="InterPro" id="IPR014297">
    <property type="entry name" value="DMSO_DmsB"/>
</dbReference>
<dbReference type="OrthoDB" id="9810688at2"/>
<reference evidence="12" key="2">
    <citation type="journal article" date="2016" name="Int. J. Syst. Evol. Microbiol.">
        <title>Complete genome sequence and cell structure of Limnochorda pilosa, a Gram-negative spore-former within the phylum Firmicutes.</title>
        <authorList>
            <person name="Watanabe M."/>
            <person name="Kojima H."/>
            <person name="Fukui M."/>
        </authorList>
    </citation>
    <scope>NUCLEOTIDE SEQUENCE [LARGE SCALE GENOMIC DNA]</scope>
    <source>
        <strain evidence="12">HC45</strain>
    </source>
</reference>
<evidence type="ECO:0000256" key="3">
    <source>
        <dbReference type="ARBA" id="ARBA00022448"/>
    </source>
</evidence>
<dbReference type="CDD" id="cd16371">
    <property type="entry name" value="DMSOR_beta_like"/>
    <property type="match status" value="1"/>
</dbReference>
<dbReference type="Pfam" id="PF13247">
    <property type="entry name" value="Fer4_11"/>
    <property type="match status" value="1"/>
</dbReference>
<keyword evidence="7" id="KW-0249">Electron transport</keyword>
<evidence type="ECO:0000256" key="2">
    <source>
        <dbReference type="ARBA" id="ARBA00003584"/>
    </source>
</evidence>
<keyword evidence="8" id="KW-0408">Iron</keyword>
<evidence type="ECO:0000256" key="1">
    <source>
        <dbReference type="ARBA" id="ARBA00001966"/>
    </source>
</evidence>
<keyword evidence="5" id="KW-0479">Metal-binding</keyword>
<dbReference type="GO" id="GO:0046872">
    <property type="term" value="F:metal ion binding"/>
    <property type="evidence" value="ECO:0007669"/>
    <property type="project" value="UniProtKB-KW"/>
</dbReference>
<dbReference type="Gene3D" id="3.30.70.20">
    <property type="match status" value="2"/>
</dbReference>
<proteinExistence type="predicted"/>
<dbReference type="AlphaFoldDB" id="A0A0K2SGT0"/>
<keyword evidence="4" id="KW-0004">4Fe-4S</keyword>
<accession>A0A0K2SGT0</accession>
<evidence type="ECO:0000256" key="7">
    <source>
        <dbReference type="ARBA" id="ARBA00022982"/>
    </source>
</evidence>
<evidence type="ECO:0000256" key="4">
    <source>
        <dbReference type="ARBA" id="ARBA00022485"/>
    </source>
</evidence>
<comment type="function">
    <text evidence="2">Electron transfer subunit of the terminal reductase during anaerobic growth on various sulfoxide and N-oxide compounds.</text>
</comment>
<name>A0A0K2SGT0_LIMPI</name>
<dbReference type="PANTHER" id="PTHR43177">
    <property type="entry name" value="PROTEIN NRFC"/>
    <property type="match status" value="1"/>
</dbReference>
<evidence type="ECO:0000256" key="5">
    <source>
        <dbReference type="ARBA" id="ARBA00022723"/>
    </source>
</evidence>
<keyword evidence="12" id="KW-1185">Reference proteome</keyword>
<evidence type="ECO:0000313" key="12">
    <source>
        <dbReference type="Proteomes" id="UP000065807"/>
    </source>
</evidence>
<dbReference type="InterPro" id="IPR050954">
    <property type="entry name" value="ET_IronSulfur_Cluster-Binding"/>
</dbReference>
<organism evidence="11 12">
    <name type="scientific">Limnochorda pilosa</name>
    <dbReference type="NCBI Taxonomy" id="1555112"/>
    <lineage>
        <taxon>Bacteria</taxon>
        <taxon>Bacillati</taxon>
        <taxon>Bacillota</taxon>
        <taxon>Limnochordia</taxon>
        <taxon>Limnochordales</taxon>
        <taxon>Limnochordaceae</taxon>
        <taxon>Limnochorda</taxon>
    </lineage>
</organism>
<dbReference type="RefSeq" id="WP_068133536.1">
    <property type="nucleotide sequence ID" value="NZ_AP014924.1"/>
</dbReference>
<evidence type="ECO:0000313" key="11">
    <source>
        <dbReference type="EMBL" id="BAS26232.1"/>
    </source>
</evidence>
<evidence type="ECO:0000259" key="10">
    <source>
        <dbReference type="PROSITE" id="PS51379"/>
    </source>
</evidence>
<feature type="domain" description="4Fe-4S ferredoxin-type" evidence="10">
    <location>
        <begin position="47"/>
        <end position="80"/>
    </location>
</feature>
<reference evidence="12" key="1">
    <citation type="submission" date="2015-07" db="EMBL/GenBank/DDBJ databases">
        <title>Complete genome sequence and phylogenetic analysis of Limnochorda pilosa.</title>
        <authorList>
            <person name="Watanabe M."/>
            <person name="Kojima H."/>
            <person name="Fukui M."/>
        </authorList>
    </citation>
    <scope>NUCLEOTIDE SEQUENCE [LARGE SCALE GENOMIC DNA]</scope>
    <source>
        <strain evidence="12">HC45</strain>
    </source>
</reference>
<dbReference type="STRING" id="1555112.LIP_0375"/>
<dbReference type="Proteomes" id="UP000065807">
    <property type="component" value="Chromosome"/>
</dbReference>
<keyword evidence="9" id="KW-0411">Iron-sulfur</keyword>
<dbReference type="GO" id="GO:0051539">
    <property type="term" value="F:4 iron, 4 sulfur cluster binding"/>
    <property type="evidence" value="ECO:0007669"/>
    <property type="project" value="UniProtKB-KW"/>
</dbReference>